<reference evidence="3" key="1">
    <citation type="submission" date="2017-09" db="EMBL/GenBank/DDBJ databases">
        <title>Depth-based differentiation of microbial function through sediment-hosted aquifers and enrichment of novel symbionts in the deep terrestrial subsurface.</title>
        <authorList>
            <person name="Probst A.J."/>
            <person name="Ladd B."/>
            <person name="Jarett J.K."/>
            <person name="Geller-Mcgrath D.E."/>
            <person name="Sieber C.M.K."/>
            <person name="Emerson J.B."/>
            <person name="Anantharaman K."/>
            <person name="Thomas B.C."/>
            <person name="Malmstrom R."/>
            <person name="Stieglmeier M."/>
            <person name="Klingl A."/>
            <person name="Woyke T."/>
            <person name="Ryan C.M."/>
            <person name="Banfield J.F."/>
        </authorList>
    </citation>
    <scope>NUCLEOTIDE SEQUENCE [LARGE SCALE GENOMIC DNA]</scope>
</reference>
<name>A0A2M8KSW6_9BACT</name>
<keyword evidence="1" id="KW-0472">Membrane</keyword>
<proteinExistence type="predicted"/>
<accession>A0A2M8KSW6</accession>
<protein>
    <recommendedName>
        <fullName evidence="4">DUF3105 domain-containing protein</fullName>
    </recommendedName>
</protein>
<organism evidence="2 3">
    <name type="scientific">Candidatus Roizmanbacteria bacterium CG10_big_fil_rev_8_21_14_0_10_39_6</name>
    <dbReference type="NCBI Taxonomy" id="1974853"/>
    <lineage>
        <taxon>Bacteria</taxon>
        <taxon>Candidatus Roizmaniibacteriota</taxon>
    </lineage>
</organism>
<keyword evidence="1" id="KW-0812">Transmembrane</keyword>
<dbReference type="EMBL" id="PFED01000082">
    <property type="protein sequence ID" value="PJE63005.1"/>
    <property type="molecule type" value="Genomic_DNA"/>
</dbReference>
<comment type="caution">
    <text evidence="2">The sequence shown here is derived from an EMBL/GenBank/DDBJ whole genome shotgun (WGS) entry which is preliminary data.</text>
</comment>
<evidence type="ECO:0000313" key="2">
    <source>
        <dbReference type="EMBL" id="PJE63005.1"/>
    </source>
</evidence>
<keyword evidence="1" id="KW-1133">Transmembrane helix</keyword>
<evidence type="ECO:0000256" key="1">
    <source>
        <dbReference type="SAM" id="Phobius"/>
    </source>
</evidence>
<evidence type="ECO:0008006" key="4">
    <source>
        <dbReference type="Google" id="ProtNLM"/>
    </source>
</evidence>
<sequence length="142" mass="15917">MFSKKIVLVITLILGILLTFVAILNRLPRKNISIPTQTPSSTTASTPLPGVQKSNIVPISPQKNSAQIDMLPQNVISSLTTELPYETDSILIEYYPHDRVIMVTMKQPGEDTIAKAVRWLTEQGVTDPEHNARVIFSYWKNQ</sequence>
<dbReference type="Proteomes" id="UP000229554">
    <property type="component" value="Unassembled WGS sequence"/>
</dbReference>
<feature type="transmembrane region" description="Helical" evidence="1">
    <location>
        <begin position="6"/>
        <end position="24"/>
    </location>
</feature>
<evidence type="ECO:0000313" key="3">
    <source>
        <dbReference type="Proteomes" id="UP000229554"/>
    </source>
</evidence>
<dbReference type="AlphaFoldDB" id="A0A2M8KSW6"/>
<gene>
    <name evidence="2" type="ORF">COU88_01875</name>
</gene>